<dbReference type="InterPro" id="IPR052810">
    <property type="entry name" value="Plant_NAT"/>
</dbReference>
<dbReference type="InterPro" id="IPR016181">
    <property type="entry name" value="Acyl_CoA_acyltransferase"/>
</dbReference>
<evidence type="ECO:0000259" key="1">
    <source>
        <dbReference type="PROSITE" id="PS51186"/>
    </source>
</evidence>
<keyword evidence="3" id="KW-1185">Reference proteome</keyword>
<dbReference type="SUPFAM" id="SSF55729">
    <property type="entry name" value="Acyl-CoA N-acyltransferases (Nat)"/>
    <property type="match status" value="1"/>
</dbReference>
<evidence type="ECO:0000313" key="2">
    <source>
        <dbReference type="EMBL" id="CAJ1940852.1"/>
    </source>
</evidence>
<gene>
    <name evidence="2" type="ORF">AYBTSS11_LOCUS9943</name>
</gene>
<dbReference type="InterPro" id="IPR000182">
    <property type="entry name" value="GNAT_dom"/>
</dbReference>
<dbReference type="Gene3D" id="3.40.630.30">
    <property type="match status" value="1"/>
</dbReference>
<evidence type="ECO:0000313" key="3">
    <source>
        <dbReference type="Proteomes" id="UP001189624"/>
    </source>
</evidence>
<dbReference type="PROSITE" id="PS51186">
    <property type="entry name" value="GNAT"/>
    <property type="match status" value="1"/>
</dbReference>
<dbReference type="AlphaFoldDB" id="A0AA86VJ34"/>
<organism evidence="2 3">
    <name type="scientific">Sphenostylis stenocarpa</name>
    <dbReference type="NCBI Taxonomy" id="92480"/>
    <lineage>
        <taxon>Eukaryota</taxon>
        <taxon>Viridiplantae</taxon>
        <taxon>Streptophyta</taxon>
        <taxon>Embryophyta</taxon>
        <taxon>Tracheophyta</taxon>
        <taxon>Spermatophyta</taxon>
        <taxon>Magnoliopsida</taxon>
        <taxon>eudicotyledons</taxon>
        <taxon>Gunneridae</taxon>
        <taxon>Pentapetalae</taxon>
        <taxon>rosids</taxon>
        <taxon>fabids</taxon>
        <taxon>Fabales</taxon>
        <taxon>Fabaceae</taxon>
        <taxon>Papilionoideae</taxon>
        <taxon>50 kb inversion clade</taxon>
        <taxon>NPAAA clade</taxon>
        <taxon>indigoferoid/millettioid clade</taxon>
        <taxon>Phaseoleae</taxon>
        <taxon>Sphenostylis</taxon>
    </lineage>
</organism>
<reference evidence="2" key="1">
    <citation type="submission" date="2023-10" db="EMBL/GenBank/DDBJ databases">
        <authorList>
            <person name="Domelevo Entfellner J.-B."/>
        </authorList>
    </citation>
    <scope>NUCLEOTIDE SEQUENCE</scope>
</reference>
<dbReference type="Gramene" id="rna-AYBTSS11_LOCUS9943">
    <property type="protein sequence ID" value="CAJ1940852.1"/>
    <property type="gene ID" value="gene-AYBTSS11_LOCUS9943"/>
</dbReference>
<feature type="domain" description="N-acetyltransferase" evidence="1">
    <location>
        <begin position="11"/>
        <end position="234"/>
    </location>
</feature>
<dbReference type="CDD" id="cd04301">
    <property type="entry name" value="NAT_SF"/>
    <property type="match status" value="1"/>
</dbReference>
<name>A0AA86VJ34_9FABA</name>
<dbReference type="EMBL" id="OY731400">
    <property type="protein sequence ID" value="CAJ1940852.1"/>
    <property type="molecule type" value="Genomic_DNA"/>
</dbReference>
<accession>A0AA86VJ34</accession>
<dbReference type="PANTHER" id="PTHR47370:SF4">
    <property type="entry name" value="N-ACETYLTRANSFERASE HLS1-LIKE-RELATED"/>
    <property type="match status" value="1"/>
</dbReference>
<proteinExistence type="predicted"/>
<sequence length="397" mass="45592">MVDTFSIESRLLIREFDEDRDVKVVGKLERKCEIGTKKGVSIFTNMMGDPLSRIRFYPLHVMLVAELLESKELVGVVRGCIKSMRTPSESLLKIGCILGLRVSPTYRRKGVGLKLVTSVEEWMVRNGAEYAFLATEKNNDASRNLFTNKCKYVSLSSLVIFVHPISFPSKHISKDINIEKVNIDQAISLYRRTLRTKEFYPLDMDSILKENLSLGTWVSYYKEGGMLNLQRKVESEDIITNEITSSWIIFSIWNTCEAYKLQLKKSQPLRFLHTTLNHARDKIFPCLRMSVSDSLCRPFGFLFLYGLHGEGENLGELMESIWMFTSRMGESLKDCRVIITELGFGDTLVNHVPQAASMSCIDDIWYTKRISSHSDEKDDELLMKRQIGNVFVDPRDF</sequence>
<dbReference type="PANTHER" id="PTHR47370">
    <property type="entry name" value="ACYL-COA N-ACYLTRANSFERASES (NAT) SUPERFAMILY PROTEIN"/>
    <property type="match status" value="1"/>
</dbReference>
<dbReference type="Pfam" id="PF00583">
    <property type="entry name" value="Acetyltransf_1"/>
    <property type="match status" value="1"/>
</dbReference>
<protein>
    <recommendedName>
        <fullName evidence="1">N-acetyltransferase domain-containing protein</fullName>
    </recommendedName>
</protein>
<dbReference type="GO" id="GO:0016747">
    <property type="term" value="F:acyltransferase activity, transferring groups other than amino-acyl groups"/>
    <property type="evidence" value="ECO:0007669"/>
    <property type="project" value="InterPro"/>
</dbReference>
<dbReference type="Proteomes" id="UP001189624">
    <property type="component" value="Chromosome 3"/>
</dbReference>